<proteinExistence type="predicted"/>
<reference evidence="2" key="1">
    <citation type="submission" date="2025-08" db="UniProtKB">
        <authorList>
            <consortium name="RefSeq"/>
        </authorList>
    </citation>
    <scope>IDENTIFICATION</scope>
    <source>
        <tissue evidence="2">Whole organism</tissue>
    </source>
</reference>
<dbReference type="AlphaFoldDB" id="A0A6J1T897"/>
<dbReference type="KEGG" id="foc:113214382"/>
<name>A0A6J1T897_FRAOC</name>
<accession>A0A6J1T897</accession>
<evidence type="ECO:0000313" key="2">
    <source>
        <dbReference type="RefSeq" id="XP_026289513.2"/>
    </source>
</evidence>
<keyword evidence="1" id="KW-1185">Reference proteome</keyword>
<protein>
    <submittedName>
        <fullName evidence="2">Uncharacterized protein LOC113214382</fullName>
    </submittedName>
</protein>
<dbReference type="GeneID" id="113214382"/>
<gene>
    <name evidence="2" type="primary">LOC113214382</name>
</gene>
<dbReference type="Proteomes" id="UP000504606">
    <property type="component" value="Unplaced"/>
</dbReference>
<sequence length="153" mass="16623">MLSFEGFIVFGVCHARLEANGNATVTLIHSQSHAANNVGCLCHRNGSIWFLLPSKYSSPFQLLVARKFNFNATEMLCKYFKVLDGVLTSDSRLGLQGNLYASMLFGSDTVSELLLVSEHMCQLLGSVAPEVSDIEDNGIGAISTHSIPIAPMR</sequence>
<dbReference type="RefSeq" id="XP_026289513.2">
    <property type="nucleotide sequence ID" value="XM_026433728.2"/>
</dbReference>
<evidence type="ECO:0000313" key="1">
    <source>
        <dbReference type="Proteomes" id="UP000504606"/>
    </source>
</evidence>
<organism evidence="1 2">
    <name type="scientific">Frankliniella occidentalis</name>
    <name type="common">Western flower thrips</name>
    <name type="synonym">Euthrips occidentalis</name>
    <dbReference type="NCBI Taxonomy" id="133901"/>
    <lineage>
        <taxon>Eukaryota</taxon>
        <taxon>Metazoa</taxon>
        <taxon>Ecdysozoa</taxon>
        <taxon>Arthropoda</taxon>
        <taxon>Hexapoda</taxon>
        <taxon>Insecta</taxon>
        <taxon>Pterygota</taxon>
        <taxon>Neoptera</taxon>
        <taxon>Paraneoptera</taxon>
        <taxon>Thysanoptera</taxon>
        <taxon>Terebrantia</taxon>
        <taxon>Thripoidea</taxon>
        <taxon>Thripidae</taxon>
        <taxon>Frankliniella</taxon>
    </lineage>
</organism>